<comment type="caution">
    <text evidence="1">The sequence shown here is derived from an EMBL/GenBank/DDBJ whole genome shotgun (WGS) entry which is preliminary data.</text>
</comment>
<dbReference type="Proteomes" id="UP001162992">
    <property type="component" value="Chromosome 23"/>
</dbReference>
<name>A0ACC2AA35_DIPCM</name>
<evidence type="ECO:0000313" key="2">
    <source>
        <dbReference type="Proteomes" id="UP001162992"/>
    </source>
</evidence>
<protein>
    <submittedName>
        <fullName evidence="1">Uncharacterized protein</fullName>
    </submittedName>
</protein>
<keyword evidence="2" id="KW-1185">Reference proteome</keyword>
<dbReference type="EMBL" id="CM055114">
    <property type="protein sequence ID" value="KAJ7514420.1"/>
    <property type="molecule type" value="Genomic_DNA"/>
</dbReference>
<proteinExistence type="predicted"/>
<gene>
    <name evidence="1" type="ORF">O6H91_23G042900</name>
</gene>
<evidence type="ECO:0000313" key="1">
    <source>
        <dbReference type="EMBL" id="KAJ7514420.1"/>
    </source>
</evidence>
<organism evidence="1 2">
    <name type="scientific">Diphasiastrum complanatum</name>
    <name type="common">Issler's clubmoss</name>
    <name type="synonym">Lycopodium complanatum</name>
    <dbReference type="NCBI Taxonomy" id="34168"/>
    <lineage>
        <taxon>Eukaryota</taxon>
        <taxon>Viridiplantae</taxon>
        <taxon>Streptophyta</taxon>
        <taxon>Embryophyta</taxon>
        <taxon>Tracheophyta</taxon>
        <taxon>Lycopodiopsida</taxon>
        <taxon>Lycopodiales</taxon>
        <taxon>Lycopodiaceae</taxon>
        <taxon>Lycopodioideae</taxon>
        <taxon>Diphasiastrum</taxon>
    </lineage>
</organism>
<reference evidence="2" key="1">
    <citation type="journal article" date="2024" name="Proc. Natl. Acad. Sci. U.S.A.">
        <title>Extraordinary preservation of gene collinearity over three hundred million years revealed in homosporous lycophytes.</title>
        <authorList>
            <person name="Li C."/>
            <person name="Wickell D."/>
            <person name="Kuo L.Y."/>
            <person name="Chen X."/>
            <person name="Nie B."/>
            <person name="Liao X."/>
            <person name="Peng D."/>
            <person name="Ji J."/>
            <person name="Jenkins J."/>
            <person name="Williams M."/>
            <person name="Shu S."/>
            <person name="Plott C."/>
            <person name="Barry K."/>
            <person name="Rajasekar S."/>
            <person name="Grimwood J."/>
            <person name="Han X."/>
            <person name="Sun S."/>
            <person name="Hou Z."/>
            <person name="He W."/>
            <person name="Dai G."/>
            <person name="Sun C."/>
            <person name="Schmutz J."/>
            <person name="Leebens-Mack J.H."/>
            <person name="Li F.W."/>
            <person name="Wang L."/>
        </authorList>
    </citation>
    <scope>NUCLEOTIDE SEQUENCE [LARGE SCALE GENOMIC DNA]</scope>
    <source>
        <strain evidence="2">cv. PW_Plant_1</strain>
    </source>
</reference>
<accession>A0ACC2AA35</accession>
<sequence length="2527" mass="285281">MDRGWRPESSRQQEENEVWDCNSSDEDSSIGEYDGADMPMMHPHEVELEEDVCYEFPHDDLTIVLDGLNKWPWTVYPIQLTNCLSVAAKIANVCGEDLCGEIRRLQTLYREAVPSALEKCLDDKAIWKWNGEVQFNIFEAVCRLMDLIVAKLPQLLSDDVNADEDMLPLMRTLAIAFDKQSQYHLRHKDQTPPQLPLLPHPQKFAKPVSGTPVKQKTGDWYCSHRKGSVREIEGCECNRCKPPDVYGWISYLLNYFGQTPNGNGYQQLLKVLNKPQKLSPAVMEALLLPIAKIVEFITDEVANQFLEPCSKLLTFVADRLEQDVDALGDKTKDGSFGALSLILKHLQVIIGRGASPEEAQSTISVVQRQMVERMLGFNSFNKQLSAVREINKLLENARAIACRDNLSVNTTIQWLEKNDILRRVLRCHLHHKQYVDQVEKIMRFLLQERRLSEEHLDAIWAPTEKPDQFETVKANIFDLLADLAWSFSDEQLDSLFGRFERSQGRSPSDIVKILSLVKKLARSDTKGVMASRLLELLWNMMHTGEAPAEILESGALTEILGHYDSVNCANKDVYISRCLKNIEKGESVIPSLRLLREIILLDRESPFYQGEVSRQVRLQELIKDHGVLHMVVNNLEGYMALARSLSFENAAGLKSCDSSLVVDGHYTHEEHVKERLDFLLFALQYGNVSLAWDAAERLWDCLVEKPACDFDKERGLQWFCDALERFTTISLEAQVNILTRKVTCVDPALLSSTAWRCFMRLFSWVNLKEKKLELLADEGHVTYDLDLIGLPYVWKVALQSPVERIVDDSIELLRDVHTSLSENLQKNLVTIRQHFLDQCMLHLHTAFENGSLGNSREAADSNSIVSRSMTDGNVETEERTILIKEAAQSPGKETYAKDSGTPDHPLATNVGEIDQVERCLRLLKVFIVKCEARCPRKVPAHGASFGGRPFSLQVSTANKQSTRFEVAVQANEYLASLREKVAKRLDCPVSRVRLIYSNRELTQDSQVLQQCGLAGGHPITASVNINERPLEHMDEAKLPGILMSKKPEVYEILFKLAETSDSRVREGANCLLALLPTHPDILADFQSLSKRNTEESKKLLGNLFGSRSRLLYTLQVVDGILMPVDQSATLRIPHFRKDFLRFGGFKHLMSVFEPYALSEVDGLTQRGCYSSALRILKFLLMGKDQENTYSAAFGETTLISPRTDLGREIEDHVEKAPSETTVSMSVNSSEVTDLEFPQSNGKKDMNEDDAIDMGLVVGALKRLASATALGHLSMSNESPPVSPSQQNSNSRIEKKHALLHGKDMMLDKEDQYLCLESMELLVNCLVANKSLIESFFLSADSGRFIVDMVLHPSDEVVRLFAATNISKLSCIRSAAGVKISHKPILAALIGTKSEASKQPKHCLDFMKLLGDLFHTIEDVEEYEMAKKQLADELYWLKSAPAAVDENDKLLEGHLQLVQELVEVLDSRIIGSSRSPRGAGLVQQLIKTYLFPESAILWGNMEDFERSNGIFVNFGVLGNSLVDDSFFQSKCGTPSSRKKAFQLLTCLATHCIENLREIVELLIKIHFSTEIQEWEHLPSNGRKAVGGYVGLKNAGATCYMNSVFQQLYMQPDVRRTVLACSECDDLEKQDSVFFQLQVMFGSLLGSSLDHYTPQGFWYAYRDYDGLPINLREHQDAFEFFNRLYDAVDETLKATHQEVNLTKIFGGVFVQQVISRGCSHKSEREEPFAAISVDVKNKRDLLDSLESFVQGDLLEADNAYHCEGCGVKVDALKRVCVKSLPQTLVIHLKRFDFDYETMQRLKLKDRFEFPMHLDMKPFTVEGLAVRDSQSQGTCSVVTDLSNGCGAGSTMQGNDDDTGKFSPISSRPDSYYQYDLVGVVVHSGTAFAGHYYSYIKERPGDGNFRCSEESLCRWIAFDDKRVEPYDINDLEKDCFGGKYTVDVYDNFLKTTSPQEFDRPNSAYMLFYERSKSEGNSQADSPAETATSNTKGDDDDGDETMKDIQPVQRVSDMNRSIQMPPCIHRSVWKENLRFVHESHMLDKDYFKFLHNMVEANIDVMEVRHNRLLIDLEDQCDGSRDRKGETTGRNGENLGALDLHANEFSKLNIVLASEFLLRIYLRTHSSLREDLPRWKALIRRLFEKNILACRCFLDTLVKRPQWIHDYLLKCPVDEIRQTFADLLVHAFQTAALFLQGNILYTDGHGRQSDALHVDAVIHILMSFLRDAASSPKIYLNQYFQVILEYAKVGATQRSHLLQKSLVSQLVLLATKLHVVKHSDLSCLHSIISLLVRSCDTSKFYDVPEMDTEKLFRDGEGSSSSQIGTPLPNPLQLPPPVVPLPNDAADSILKHAVYASILVKTCPDHDEGLKLLEFCCWQNETFSSAVLQEILDALHGAGNNEIKFLLALILRILQLADSLQLARQEIALLGDGRFPPGLMDLIVSKGITVHKRYSLLKFVVKLVSVSPPARRHLLGRKQDWRRAVDWLQQELHVRGSPGALSVPPVSNEDVSNGYLLRTTTAEWTLASARNLFN</sequence>